<organism evidence="1 2">
    <name type="scientific">Actinomadura geliboluensis</name>
    <dbReference type="NCBI Taxonomy" id="882440"/>
    <lineage>
        <taxon>Bacteria</taxon>
        <taxon>Bacillati</taxon>
        <taxon>Actinomycetota</taxon>
        <taxon>Actinomycetes</taxon>
        <taxon>Streptosporangiales</taxon>
        <taxon>Thermomonosporaceae</taxon>
        <taxon>Actinomadura</taxon>
    </lineage>
</organism>
<dbReference type="AlphaFoldDB" id="A0A5S4H7Z2"/>
<dbReference type="OrthoDB" id="3297413at2"/>
<sequence length="91" mass="9622">MSNTPTLTSMTTSDLAEVLFCCGLQESDRPTAEQVRAAIRDRIGACGGDSSGCVALVAQEAGDHPEIYRARMRWALSTVSRAYRGLGTAAA</sequence>
<accession>A0A5S4H7Z2</accession>
<gene>
    <name evidence="1" type="ORF">ETD96_07420</name>
</gene>
<name>A0A5S4H7Z2_9ACTN</name>
<proteinExistence type="predicted"/>
<evidence type="ECO:0000313" key="2">
    <source>
        <dbReference type="Proteomes" id="UP000305238"/>
    </source>
</evidence>
<dbReference type="Proteomes" id="UP000305238">
    <property type="component" value="Unassembled WGS sequence"/>
</dbReference>
<reference evidence="1 2" key="1">
    <citation type="submission" date="2019-05" db="EMBL/GenBank/DDBJ databases">
        <title>Draft genome sequence of Actinomadura geliboluensis A8036.</title>
        <authorList>
            <person name="Saricaoglu S."/>
            <person name="Isik K."/>
        </authorList>
    </citation>
    <scope>NUCLEOTIDE SEQUENCE [LARGE SCALE GENOMIC DNA]</scope>
    <source>
        <strain evidence="1 2">A8036</strain>
    </source>
</reference>
<dbReference type="EMBL" id="VCKZ01000032">
    <property type="protein sequence ID" value="TMR41096.1"/>
    <property type="molecule type" value="Genomic_DNA"/>
</dbReference>
<dbReference type="RefSeq" id="WP_138635539.1">
    <property type="nucleotide sequence ID" value="NZ_JASWDG010000002.1"/>
</dbReference>
<comment type="caution">
    <text evidence="1">The sequence shown here is derived from an EMBL/GenBank/DDBJ whole genome shotgun (WGS) entry which is preliminary data.</text>
</comment>
<evidence type="ECO:0000313" key="1">
    <source>
        <dbReference type="EMBL" id="TMR41096.1"/>
    </source>
</evidence>
<protein>
    <submittedName>
        <fullName evidence="1">Uncharacterized protein</fullName>
    </submittedName>
</protein>
<keyword evidence="2" id="KW-1185">Reference proteome</keyword>